<comment type="cofactor">
    <cofactor evidence="1">
        <name>[4Fe-4S] cluster</name>
        <dbReference type="ChEBI" id="CHEBI:49883"/>
    </cofactor>
</comment>
<gene>
    <name evidence="8" type="ORF">FJY75_04235</name>
</gene>
<dbReference type="AlphaFoldDB" id="A0A938BQD2"/>
<dbReference type="SFLD" id="SFLDG01109">
    <property type="entry name" value="Uncharacterised_Radical_SAM_Su"/>
    <property type="match status" value="1"/>
</dbReference>
<proteinExistence type="predicted"/>
<keyword evidence="3" id="KW-0949">S-adenosyl-L-methionine</keyword>
<reference evidence="8" key="1">
    <citation type="submission" date="2019-03" db="EMBL/GenBank/DDBJ databases">
        <title>Lake Tanganyika Metagenome-Assembled Genomes (MAGs).</title>
        <authorList>
            <person name="Tran P."/>
        </authorList>
    </citation>
    <scope>NUCLEOTIDE SEQUENCE</scope>
    <source>
        <strain evidence="8">M_DeepCast_400m_m2_100</strain>
    </source>
</reference>
<comment type="caution">
    <text evidence="8">The sequence shown here is derived from an EMBL/GenBank/DDBJ whole genome shotgun (WGS) entry which is preliminary data.</text>
</comment>
<evidence type="ECO:0000256" key="4">
    <source>
        <dbReference type="ARBA" id="ARBA00022723"/>
    </source>
</evidence>
<dbReference type="InterPro" id="IPR034457">
    <property type="entry name" value="Organic_radical-activating"/>
</dbReference>
<dbReference type="InterPro" id="IPR058240">
    <property type="entry name" value="rSAM_sf"/>
</dbReference>
<dbReference type="GO" id="GO:0051539">
    <property type="term" value="F:4 iron, 4 sulfur cluster binding"/>
    <property type="evidence" value="ECO:0007669"/>
    <property type="project" value="UniProtKB-KW"/>
</dbReference>
<dbReference type="InterPro" id="IPR013785">
    <property type="entry name" value="Aldolase_TIM"/>
</dbReference>
<protein>
    <submittedName>
        <fullName evidence="8">Radical SAM protein</fullName>
    </submittedName>
</protein>
<dbReference type="PROSITE" id="PS51918">
    <property type="entry name" value="RADICAL_SAM"/>
    <property type="match status" value="1"/>
</dbReference>
<dbReference type="Gene3D" id="3.20.20.70">
    <property type="entry name" value="Aldolase class I"/>
    <property type="match status" value="1"/>
</dbReference>
<feature type="domain" description="Radical SAM core" evidence="7">
    <location>
        <begin position="181"/>
        <end position="420"/>
    </location>
</feature>
<evidence type="ECO:0000256" key="6">
    <source>
        <dbReference type="ARBA" id="ARBA00023014"/>
    </source>
</evidence>
<dbReference type="EMBL" id="VGIY01000069">
    <property type="protein sequence ID" value="MBM3317042.1"/>
    <property type="molecule type" value="Genomic_DNA"/>
</dbReference>
<dbReference type="GO" id="GO:0003824">
    <property type="term" value="F:catalytic activity"/>
    <property type="evidence" value="ECO:0007669"/>
    <property type="project" value="InterPro"/>
</dbReference>
<accession>A0A938BQD2</accession>
<sequence length="427" mass="46390">MEQHPRLVYSDDRGTIRDHPALLAVGVDGTSPVALGECGPISLPRGSDLFFLPGRTPIGWDPVHGRPAAFARDEQGRAAHAVAAFLAPAHTATHLSAFETRPAAPSLPLFSYAAVGFGRGRYWVAARRVDPDRRQDPWRFDLRSIRRGVAAALDQDPENALLRQLRRCALEYRCRAAQNFFLGRHEAPLPISTVCNAHCLGCISLQPDGTFKAAHERLGSAPRADEVAAVALAHIRRVPGAVVSFGQGCEGEPLLMGELITEAVRLIRAATSEGTVHLNSNASLPDRVAQLAALGLDSLRVSLNSAQPEVYDAYFRPRGYGLGEVLEAMKAMSGAGRFVSLNLLYFPGVTDRPAEIDALSALIDRGGARMIQLRNLNIDPDRYTSALPGGAHGPGIGLEAFQRELLRRFPSLRFGYFNPPRETFALW</sequence>
<keyword evidence="6" id="KW-0411">Iron-sulfur</keyword>
<keyword evidence="2" id="KW-0004">4Fe-4S</keyword>
<dbReference type="PANTHER" id="PTHR30352">
    <property type="entry name" value="PYRUVATE FORMATE-LYASE-ACTIVATING ENZYME"/>
    <property type="match status" value="1"/>
</dbReference>
<keyword evidence="4" id="KW-0479">Metal-binding</keyword>
<evidence type="ECO:0000256" key="3">
    <source>
        <dbReference type="ARBA" id="ARBA00022691"/>
    </source>
</evidence>
<dbReference type="CDD" id="cd01335">
    <property type="entry name" value="Radical_SAM"/>
    <property type="match status" value="1"/>
</dbReference>
<dbReference type="GO" id="GO:0046872">
    <property type="term" value="F:metal ion binding"/>
    <property type="evidence" value="ECO:0007669"/>
    <property type="project" value="UniProtKB-KW"/>
</dbReference>
<name>A0A938BQD2_UNCEI</name>
<evidence type="ECO:0000313" key="8">
    <source>
        <dbReference type="EMBL" id="MBM3317042.1"/>
    </source>
</evidence>
<keyword evidence="5" id="KW-0408">Iron</keyword>
<evidence type="ECO:0000256" key="2">
    <source>
        <dbReference type="ARBA" id="ARBA00022485"/>
    </source>
</evidence>
<evidence type="ECO:0000313" key="9">
    <source>
        <dbReference type="Proteomes" id="UP000748308"/>
    </source>
</evidence>
<evidence type="ECO:0000256" key="1">
    <source>
        <dbReference type="ARBA" id="ARBA00001966"/>
    </source>
</evidence>
<dbReference type="SFLD" id="SFLDS00029">
    <property type="entry name" value="Radical_SAM"/>
    <property type="match status" value="1"/>
</dbReference>
<dbReference type="Pfam" id="PF04055">
    <property type="entry name" value="Radical_SAM"/>
    <property type="match status" value="1"/>
</dbReference>
<evidence type="ECO:0000256" key="5">
    <source>
        <dbReference type="ARBA" id="ARBA00023004"/>
    </source>
</evidence>
<organism evidence="8 9">
    <name type="scientific">Eiseniibacteriota bacterium</name>
    <dbReference type="NCBI Taxonomy" id="2212470"/>
    <lineage>
        <taxon>Bacteria</taxon>
        <taxon>Candidatus Eiseniibacteriota</taxon>
    </lineage>
</organism>
<dbReference type="PANTHER" id="PTHR30352:SF5">
    <property type="entry name" value="PYRUVATE FORMATE-LYASE 1-ACTIVATING ENZYME"/>
    <property type="match status" value="1"/>
</dbReference>
<dbReference type="InterPro" id="IPR007197">
    <property type="entry name" value="rSAM"/>
</dbReference>
<evidence type="ECO:0000259" key="7">
    <source>
        <dbReference type="PROSITE" id="PS51918"/>
    </source>
</evidence>
<dbReference type="Proteomes" id="UP000748308">
    <property type="component" value="Unassembled WGS sequence"/>
</dbReference>
<dbReference type="SUPFAM" id="SSF102114">
    <property type="entry name" value="Radical SAM enzymes"/>
    <property type="match status" value="1"/>
</dbReference>